<keyword evidence="11" id="KW-1185">Reference proteome</keyword>
<dbReference type="InterPro" id="IPR051310">
    <property type="entry name" value="MCP_chemotaxis"/>
</dbReference>
<dbReference type="InterPro" id="IPR000700">
    <property type="entry name" value="PAS-assoc_C"/>
</dbReference>
<evidence type="ECO:0000259" key="6">
    <source>
        <dbReference type="PROSITE" id="PS50111"/>
    </source>
</evidence>
<dbReference type="SMART" id="SM00086">
    <property type="entry name" value="PAC"/>
    <property type="match status" value="2"/>
</dbReference>
<dbReference type="SMART" id="SM00283">
    <property type="entry name" value="MA"/>
    <property type="match status" value="1"/>
</dbReference>
<dbReference type="InterPro" id="IPR000014">
    <property type="entry name" value="PAS"/>
</dbReference>
<evidence type="ECO:0000313" key="10">
    <source>
        <dbReference type="EMBL" id="WNH47247.1"/>
    </source>
</evidence>
<feature type="domain" description="PAC" evidence="8">
    <location>
        <begin position="244"/>
        <end position="296"/>
    </location>
</feature>
<dbReference type="InterPro" id="IPR035965">
    <property type="entry name" value="PAS-like_dom_sf"/>
</dbReference>
<dbReference type="InterPro" id="IPR003660">
    <property type="entry name" value="HAMP_dom"/>
</dbReference>
<dbReference type="RefSeq" id="WP_311182024.1">
    <property type="nucleotide sequence ID" value="NZ_CP115543.1"/>
</dbReference>
<dbReference type="Pfam" id="PF08447">
    <property type="entry name" value="PAS_3"/>
    <property type="match status" value="2"/>
</dbReference>
<dbReference type="PANTHER" id="PTHR43531">
    <property type="entry name" value="PROTEIN ICFG"/>
    <property type="match status" value="1"/>
</dbReference>
<dbReference type="Gene3D" id="3.30.450.20">
    <property type="entry name" value="PAS domain"/>
    <property type="match status" value="2"/>
</dbReference>
<evidence type="ECO:0000256" key="2">
    <source>
        <dbReference type="ARBA" id="ARBA00023224"/>
    </source>
</evidence>
<reference evidence="10 11" key="1">
    <citation type="submission" date="2022-12" db="EMBL/GenBank/DDBJ databases">
        <title>Two new species, Stenotrophomonas aracearum and Stenotrophomonas oahuensis, isolated from Anthurium (Araceae family) in Hawaii.</title>
        <authorList>
            <person name="Chunag S.C."/>
            <person name="Dobhal S."/>
            <person name="Alvarez A."/>
            <person name="Arif M."/>
        </authorList>
    </citation>
    <scope>NUCLEOTIDE SEQUENCE [LARGE SCALE GENOMIC DNA]</scope>
    <source>
        <strain evidence="10 11">A5588</strain>
    </source>
</reference>
<evidence type="ECO:0000259" key="9">
    <source>
        <dbReference type="PROSITE" id="PS50885"/>
    </source>
</evidence>
<dbReference type="CDD" id="cd11386">
    <property type="entry name" value="MCP_signal"/>
    <property type="match status" value="1"/>
</dbReference>
<sequence>MSTAAIQPPAAARTRDPEFTSVLRSLGALAFAPRASRQASAALAQRNAELEAQVAALHRVQAVIEFDLEGTILQANANFLQTLGYTLEEIRGKHHSMFVDPEHVRSSTYREFWARLGRGEFDAGQYRRLGKGGREIWIQASYNPVFDSSGRPVKVVKFATDITAQQMQAADFAGQLAAINTSQAVIEFSLDGRILSANDNFLAALGYTLDDVRGKHHSMFAEPDYARSDAYREFWQKLGRGEFDAGQYRRLGKGGREVWIQASYNPIFDMNGKPFKVVKYATDITAQVRDAQALAAAVAQTRDVVGAAQAGDLSKRIDTADKTGQIAALCEGVNAMVETMGSMIGQIRVAADAVALGASEIAEGNSDLSQRTEQQAASLEETAVSLQGLTGTVRQSADNARQASALAGGAVDVAAQGGRVVNEVVATMALINASSKRIVDIIGVIDGIAFQTNILALNAAVEAARAGEHGRGFAVVAAEIRSLSQRSAGAAKEIKQLIDDSVDRVGTGTAQVESAGRTMEEIVASVKRVDELIAQISVGAQQQSDGIMQINQAVEHIDQSTQQNAALVEEASAAARSMEEQATQLLQTVAAFRVDGAVAQALRHAAQSGSPGGAPTLRLV</sequence>
<evidence type="ECO:0000256" key="4">
    <source>
        <dbReference type="PROSITE-ProRule" id="PRU00284"/>
    </source>
</evidence>
<evidence type="ECO:0000313" key="11">
    <source>
        <dbReference type="Proteomes" id="UP001305421"/>
    </source>
</evidence>
<evidence type="ECO:0000256" key="1">
    <source>
        <dbReference type="ARBA" id="ARBA00022481"/>
    </source>
</evidence>
<dbReference type="NCBIfam" id="TIGR00229">
    <property type="entry name" value="sensory_box"/>
    <property type="match status" value="2"/>
</dbReference>
<evidence type="ECO:0000259" key="7">
    <source>
        <dbReference type="PROSITE" id="PS50112"/>
    </source>
</evidence>
<dbReference type="SUPFAM" id="SSF58104">
    <property type="entry name" value="Methyl-accepting chemotaxis protein (MCP) signaling domain"/>
    <property type="match status" value="1"/>
</dbReference>
<dbReference type="SUPFAM" id="SSF55785">
    <property type="entry name" value="PYP-like sensor domain (PAS domain)"/>
    <property type="match status" value="2"/>
</dbReference>
<dbReference type="Gene3D" id="1.10.287.950">
    <property type="entry name" value="Methyl-accepting chemotaxis protein"/>
    <property type="match status" value="1"/>
</dbReference>
<keyword evidence="1" id="KW-0488">Methylation</keyword>
<dbReference type="InterPro" id="IPR001610">
    <property type="entry name" value="PAC"/>
</dbReference>
<evidence type="ECO:0000259" key="8">
    <source>
        <dbReference type="PROSITE" id="PS50113"/>
    </source>
</evidence>
<keyword evidence="2 4" id="KW-0807">Transducer</keyword>
<feature type="domain" description="HAMP" evidence="9">
    <location>
        <begin position="292"/>
        <end position="345"/>
    </location>
</feature>
<dbReference type="PRINTS" id="PR00260">
    <property type="entry name" value="CHEMTRNSDUCR"/>
</dbReference>
<accession>A0ABY9Y8Q4</accession>
<dbReference type="CDD" id="cd00130">
    <property type="entry name" value="PAS"/>
    <property type="match status" value="2"/>
</dbReference>
<protein>
    <submittedName>
        <fullName evidence="10">Methyl-accepting chemotaxis protein</fullName>
    </submittedName>
</protein>
<dbReference type="InterPro" id="IPR004090">
    <property type="entry name" value="Chemotax_Me-accpt_rcpt"/>
</dbReference>
<dbReference type="SMART" id="SM00091">
    <property type="entry name" value="PAS"/>
    <property type="match status" value="2"/>
</dbReference>
<dbReference type="InterPro" id="IPR004089">
    <property type="entry name" value="MCPsignal_dom"/>
</dbReference>
<evidence type="ECO:0000256" key="3">
    <source>
        <dbReference type="ARBA" id="ARBA00029447"/>
    </source>
</evidence>
<dbReference type="PROSITE" id="PS50113">
    <property type="entry name" value="PAC"/>
    <property type="match status" value="2"/>
</dbReference>
<dbReference type="InterPro" id="IPR013655">
    <property type="entry name" value="PAS_fold_3"/>
</dbReference>
<proteinExistence type="inferred from homology"/>
<gene>
    <name evidence="10" type="ORF">PDM28_11085</name>
</gene>
<dbReference type="Pfam" id="PF00015">
    <property type="entry name" value="MCPsignal"/>
    <property type="match status" value="1"/>
</dbReference>
<dbReference type="PROSITE" id="PS50885">
    <property type="entry name" value="HAMP"/>
    <property type="match status" value="1"/>
</dbReference>
<dbReference type="PANTHER" id="PTHR43531:SF14">
    <property type="entry name" value="METHYL-ACCEPTING CHEMOTAXIS PROTEIN I-RELATED"/>
    <property type="match status" value="1"/>
</dbReference>
<feature type="domain" description="Methyl-accepting transducer" evidence="6">
    <location>
        <begin position="350"/>
        <end position="579"/>
    </location>
</feature>
<feature type="domain" description="PAC" evidence="8">
    <location>
        <begin position="122"/>
        <end position="174"/>
    </location>
</feature>
<dbReference type="EMBL" id="CP115543">
    <property type="protein sequence ID" value="WNH47247.1"/>
    <property type="molecule type" value="Genomic_DNA"/>
</dbReference>
<organism evidence="10 11">
    <name type="scientific">Stenotrophomonas aracearum</name>
    <dbReference type="NCBI Taxonomy" id="3003272"/>
    <lineage>
        <taxon>Bacteria</taxon>
        <taxon>Pseudomonadati</taxon>
        <taxon>Pseudomonadota</taxon>
        <taxon>Gammaproteobacteria</taxon>
        <taxon>Lysobacterales</taxon>
        <taxon>Lysobacteraceae</taxon>
        <taxon>Stenotrophomonas</taxon>
    </lineage>
</organism>
<name>A0ABY9Y8Q4_9GAMM</name>
<dbReference type="PROSITE" id="PS50112">
    <property type="entry name" value="PAS"/>
    <property type="match status" value="1"/>
</dbReference>
<feature type="coiled-coil region" evidence="5">
    <location>
        <begin position="550"/>
        <end position="588"/>
    </location>
</feature>
<evidence type="ECO:0000256" key="5">
    <source>
        <dbReference type="SAM" id="Coils"/>
    </source>
</evidence>
<dbReference type="PROSITE" id="PS50111">
    <property type="entry name" value="CHEMOTAXIS_TRANSDUC_2"/>
    <property type="match status" value="1"/>
</dbReference>
<dbReference type="Proteomes" id="UP001305421">
    <property type="component" value="Chromosome"/>
</dbReference>
<feature type="domain" description="PAS" evidence="7">
    <location>
        <begin position="63"/>
        <end position="102"/>
    </location>
</feature>
<comment type="similarity">
    <text evidence="3">Belongs to the methyl-accepting chemotaxis (MCP) protein family.</text>
</comment>
<keyword evidence="5" id="KW-0175">Coiled coil</keyword>